<sequence>MGELLGDSVVRLLLGYNEPEEKLENNLVWSVEIFKLYLLSLATLIALFIVYAQFVMVCLLNAVLPLLPKVILWRPKLVAGKQILPWKSLGLPGHLEEKNTASGYLEDREDDSNELELSSLAGRRKLKRSHKKGDHAYVKRQSVESKLVKRNAKPSHRPSQRDYPETDSTSLTLSHTSVTMSQYHLWKNRPGLPEMNEAGGRLPEMSEAGFGEYSWAENNVNGSSKLSSALFQPHHTLAVQRDPGICDLVKQGPFVECPGICDLDNQGSPTEGPFRISVDEAVVDLLSGDLQLIREKYLAKQTVPFELPSAETFDYPREISLEV</sequence>
<gene>
    <name evidence="3" type="ORF">GSLYS_00001133001</name>
</gene>
<proteinExistence type="predicted"/>
<keyword evidence="2" id="KW-1133">Transmembrane helix</keyword>
<feature type="compositionally biased region" description="Basic residues" evidence="1">
    <location>
        <begin position="148"/>
        <end position="158"/>
    </location>
</feature>
<feature type="transmembrane region" description="Helical" evidence="2">
    <location>
        <begin position="36"/>
        <end position="67"/>
    </location>
</feature>
<keyword evidence="4" id="KW-1185">Reference proteome</keyword>
<dbReference type="Proteomes" id="UP001497497">
    <property type="component" value="Unassembled WGS sequence"/>
</dbReference>
<evidence type="ECO:0000256" key="1">
    <source>
        <dbReference type="SAM" id="MobiDB-lite"/>
    </source>
</evidence>
<protein>
    <submittedName>
        <fullName evidence="3">Uncharacterized protein</fullName>
    </submittedName>
</protein>
<dbReference type="EMBL" id="CAXITT010000010">
    <property type="protein sequence ID" value="CAL1526956.1"/>
    <property type="molecule type" value="Genomic_DNA"/>
</dbReference>
<dbReference type="AlphaFoldDB" id="A0AAV2H0T4"/>
<evidence type="ECO:0000256" key="2">
    <source>
        <dbReference type="SAM" id="Phobius"/>
    </source>
</evidence>
<reference evidence="3 4" key="1">
    <citation type="submission" date="2024-04" db="EMBL/GenBank/DDBJ databases">
        <authorList>
            <consortium name="Genoscope - CEA"/>
            <person name="William W."/>
        </authorList>
    </citation>
    <scope>NUCLEOTIDE SEQUENCE [LARGE SCALE GENOMIC DNA]</scope>
</reference>
<name>A0AAV2H0T4_LYMST</name>
<evidence type="ECO:0000313" key="4">
    <source>
        <dbReference type="Proteomes" id="UP001497497"/>
    </source>
</evidence>
<feature type="region of interest" description="Disordered" evidence="1">
    <location>
        <begin position="143"/>
        <end position="172"/>
    </location>
</feature>
<keyword evidence="2" id="KW-0472">Membrane</keyword>
<keyword evidence="2" id="KW-0812">Transmembrane</keyword>
<organism evidence="3 4">
    <name type="scientific">Lymnaea stagnalis</name>
    <name type="common">Great pond snail</name>
    <name type="synonym">Helix stagnalis</name>
    <dbReference type="NCBI Taxonomy" id="6523"/>
    <lineage>
        <taxon>Eukaryota</taxon>
        <taxon>Metazoa</taxon>
        <taxon>Spiralia</taxon>
        <taxon>Lophotrochozoa</taxon>
        <taxon>Mollusca</taxon>
        <taxon>Gastropoda</taxon>
        <taxon>Heterobranchia</taxon>
        <taxon>Euthyneura</taxon>
        <taxon>Panpulmonata</taxon>
        <taxon>Hygrophila</taxon>
        <taxon>Lymnaeoidea</taxon>
        <taxon>Lymnaeidae</taxon>
        <taxon>Lymnaea</taxon>
    </lineage>
</organism>
<evidence type="ECO:0000313" key="3">
    <source>
        <dbReference type="EMBL" id="CAL1526956.1"/>
    </source>
</evidence>
<comment type="caution">
    <text evidence="3">The sequence shown here is derived from an EMBL/GenBank/DDBJ whole genome shotgun (WGS) entry which is preliminary data.</text>
</comment>
<accession>A0AAV2H0T4</accession>